<dbReference type="Pfam" id="PF00188">
    <property type="entry name" value="CAP"/>
    <property type="match status" value="1"/>
</dbReference>
<accession>A0ABS8MPP0</accession>
<dbReference type="SUPFAM" id="SSF55797">
    <property type="entry name" value="PR-1-like"/>
    <property type="match status" value="1"/>
</dbReference>
<dbReference type="Gene3D" id="3.40.33.10">
    <property type="entry name" value="CAP"/>
    <property type="match status" value="1"/>
</dbReference>
<proteinExistence type="predicted"/>
<reference evidence="2" key="1">
    <citation type="submission" date="2021-11" db="EMBL/GenBank/DDBJ databases">
        <title>Description of novel Flavobacterium species.</title>
        <authorList>
            <person name="Saticioglu I.B."/>
            <person name="Ay H."/>
            <person name="Altun S."/>
            <person name="Duman M."/>
        </authorList>
    </citation>
    <scope>NUCLEOTIDE SEQUENCE</scope>
    <source>
        <strain evidence="2">F-65</strain>
    </source>
</reference>
<name>A0ABS8MPP0_9FLAO</name>
<evidence type="ECO:0000313" key="2">
    <source>
        <dbReference type="EMBL" id="MCC9070717.1"/>
    </source>
</evidence>
<evidence type="ECO:0000259" key="1">
    <source>
        <dbReference type="Pfam" id="PF00188"/>
    </source>
</evidence>
<dbReference type="EMBL" id="JAJJMO010000001">
    <property type="protein sequence ID" value="MCC9070717.1"/>
    <property type="molecule type" value="Genomic_DNA"/>
</dbReference>
<feature type="domain" description="SCP" evidence="1">
    <location>
        <begin position="53"/>
        <end position="162"/>
    </location>
</feature>
<dbReference type="RefSeq" id="WP_229987387.1">
    <property type="nucleotide sequence ID" value="NZ_JAJJMO010000001.1"/>
</dbReference>
<gene>
    <name evidence="2" type="ORF">LNQ49_03760</name>
</gene>
<dbReference type="PANTHER" id="PTHR31157:SF1">
    <property type="entry name" value="SCP DOMAIN-CONTAINING PROTEIN"/>
    <property type="match status" value="1"/>
</dbReference>
<organism evidence="2 3">
    <name type="scientific">Flavobacterium pisciphilum</name>
    <dbReference type="NCBI Taxonomy" id="2893755"/>
    <lineage>
        <taxon>Bacteria</taxon>
        <taxon>Pseudomonadati</taxon>
        <taxon>Bacteroidota</taxon>
        <taxon>Flavobacteriia</taxon>
        <taxon>Flavobacteriales</taxon>
        <taxon>Flavobacteriaceae</taxon>
        <taxon>Flavobacterium</taxon>
    </lineage>
</organism>
<dbReference type="PANTHER" id="PTHR31157">
    <property type="entry name" value="SCP DOMAIN-CONTAINING PROTEIN"/>
    <property type="match status" value="1"/>
</dbReference>
<evidence type="ECO:0000313" key="3">
    <source>
        <dbReference type="Proteomes" id="UP001430919"/>
    </source>
</evidence>
<dbReference type="PROSITE" id="PS51257">
    <property type="entry name" value="PROKAR_LIPOPROTEIN"/>
    <property type="match status" value="1"/>
</dbReference>
<dbReference type="InterPro" id="IPR035940">
    <property type="entry name" value="CAP_sf"/>
</dbReference>
<protein>
    <submittedName>
        <fullName evidence="2">CAP domain-containing protein</fullName>
    </submittedName>
</protein>
<comment type="caution">
    <text evidence="2">The sequence shown here is derived from an EMBL/GenBank/DDBJ whole genome shotgun (WGS) entry which is preliminary data.</text>
</comment>
<dbReference type="InterPro" id="IPR014044">
    <property type="entry name" value="CAP_dom"/>
</dbReference>
<sequence length="168" mass="19057">MAKQISQITFFITLLVTLLSCTNDTPENNILLGPTPEANVDYDYTPEELEVIDLINEYRTSIGLNTLEKINYVSVKSEEHNNYMISNNVVNHDNFVARSEDIIKVLGVIKVSENVAYNYKTPLAAVKAWLASPKHKKNLTGDYTNFGISITKNPINGRNYYTNIFVKY</sequence>
<keyword evidence="3" id="KW-1185">Reference proteome</keyword>
<dbReference type="CDD" id="cd05379">
    <property type="entry name" value="CAP_bacterial"/>
    <property type="match status" value="1"/>
</dbReference>
<dbReference type="Proteomes" id="UP001430919">
    <property type="component" value="Unassembled WGS sequence"/>
</dbReference>